<evidence type="ECO:0000256" key="1">
    <source>
        <dbReference type="ARBA" id="ARBA00022574"/>
    </source>
</evidence>
<dbReference type="KEGG" id="cpv:cgd8_1450"/>
<dbReference type="SUPFAM" id="SSF50978">
    <property type="entry name" value="WD40 repeat-like"/>
    <property type="match status" value="1"/>
</dbReference>
<dbReference type="GO" id="GO:0030515">
    <property type="term" value="F:snoRNA binding"/>
    <property type="evidence" value="ECO:0007669"/>
    <property type="project" value="TreeGrafter"/>
</dbReference>
<dbReference type="InterPro" id="IPR015943">
    <property type="entry name" value="WD40/YVTN_repeat-like_dom_sf"/>
</dbReference>
<accession>Q5CW67</accession>
<dbReference type="Pfam" id="PF00400">
    <property type="entry name" value="WD40"/>
    <property type="match status" value="4"/>
</dbReference>
<sequence>CIKMVKSYLRYVPESSYGVLLTSAFQNGVKLLKKGLKLENEQDLTRYGASISGEKVLILDMKTGTIARTLSVETVGRVYSGEGIPSIVHYVTAICGHPKKPEIIAVGYSDGSVRVWNISLKSVIHTFHGHGKNITALKFCRSGNYLSCGSFDTEVTLWDTFSGKGLFRYSGHLNEITDIEFVHKTKLWTKEDSELNQNKIGNNNKGNANSDSRFKIILEDTPHILITSSKDCTIKIWSIQNQICLQTLTKHKGEIYSILLNPLCNRLFTAGSSGEISIYRLTHHVTGLGKDLLLPNDQAVENCPLFKENTEKESKLAVYYGGIPRFQGGKSSKVIKLLSKWSDYYDSNQIELVDDFYGTIFAFTNSNSIESFSYFDSDKISQRIKKLNKKLNRDSNVESNESNIFAGSYETLSLGKRLLIPEEEMIGTRLLGIDFDPTSNTFIAGLGNNSLRYISLSESFINEIGSKEKSKDNDSSSQNDESGSSAQASACNVLRRIENEGHRGIPRAIDISQDDKFIATFGDDTIKIWNMKGFGCVRTMIAENPVCGFIVPGGDYTISGTKQGSIQLHDISNCKLIQSLDNSHENAIQSLALCPDNTSFVSVAQDKSLNLYNFGLEEDSNGDEGQVTIKLSKTLPLLEEGLAIKFTPNGKYLVVSLLDNTVLVLYADTLKQFLVLYGHSLPVACLDVSHDNTIVATGSADKTIKIWGLDFGNIQRSFHAHNECVTQVCFIRDTHYLVSTARDGSLKLWDTDKGELITILHQKSTYGQVPILCLGLTFDGDRIICGFLDRTIRVWFRTDQQLFLEEEREKEQEEQLEREILQGNTNDYAENFSSVSVMSRPTRKTFESLKSTEKLMEVIDIAYNYYIDLLKYNLAINEIKKEDKSQGSNNIPPPPSPLEIGEYSVQEYVLLSIQKISSNLLAEVVWSLPLLYAEKLLILVESVLKLMYDHSILNSKQLTENPINNKNLSFYGLEPLTRTVLCLVQTHFIHWISSINTISPIIGQNNSAGGYLNVWTKSSDPRNDRIPQYNIRSVLSNLKIYIHHLLKNQMEIVSLNNGILKILEQDAASNSSVKPITFDEITEQRKNKQSKKRRTSN</sequence>
<dbReference type="Gene3D" id="2.130.10.10">
    <property type="entry name" value="YVTN repeat-like/Quinoprotein amine dehydrogenase"/>
    <property type="match status" value="5"/>
</dbReference>
<keyword evidence="1 3" id="KW-0853">WD repeat</keyword>
<feature type="repeat" description="WD" evidence="3">
    <location>
        <begin position="225"/>
        <end position="247"/>
    </location>
</feature>
<dbReference type="PROSITE" id="PS50082">
    <property type="entry name" value="WD_REPEATS_2"/>
    <property type="match status" value="5"/>
</dbReference>
<dbReference type="STRING" id="353152.Q5CW67"/>
<dbReference type="Pfam" id="PF25172">
    <property type="entry name" value="Beta-prop_WDR3_2nd"/>
    <property type="match status" value="1"/>
</dbReference>
<reference evidence="5 6" key="1">
    <citation type="journal article" date="2004" name="Science">
        <title>Complete genome sequence of the apicomplexan, Cryptosporidium parvum.</title>
        <authorList>
            <person name="Abrahamsen M.S."/>
            <person name="Templeton T.J."/>
            <person name="Enomoto S."/>
            <person name="Abrahante J.E."/>
            <person name="Zhu G."/>
            <person name="Lancto C.A."/>
            <person name="Deng M."/>
            <person name="Liu C."/>
            <person name="Widmer G."/>
            <person name="Tzipori S."/>
            <person name="Buck G.A."/>
            <person name="Xu P."/>
            <person name="Bankier A.T."/>
            <person name="Dear P.H."/>
            <person name="Konfortov B.A."/>
            <person name="Spriggs H.F."/>
            <person name="Iyer L."/>
            <person name="Anantharaman V."/>
            <person name="Aravind L."/>
            <person name="Kapur V."/>
        </authorList>
    </citation>
    <scope>NUCLEOTIDE SEQUENCE [LARGE SCALE GENOMIC DNA]</scope>
    <source>
        <strain evidence="6">Iowa II</strain>
    </source>
</reference>
<proteinExistence type="predicted"/>
<name>Q5CW67_CRYPI</name>
<feature type="non-terminal residue" evidence="5">
    <location>
        <position position="1"/>
    </location>
</feature>
<dbReference type="RefSeq" id="XP_627052.1">
    <property type="nucleotide sequence ID" value="XM_627052.1"/>
</dbReference>
<gene>
    <name evidence="5" type="ORF">cgd8_1450</name>
</gene>
<dbReference type="OMA" id="MNIPLTC"/>
<dbReference type="PANTHER" id="PTHR19853:SF0">
    <property type="entry name" value="WD REPEAT-CONTAINING PROTEIN 3"/>
    <property type="match status" value="1"/>
</dbReference>
<dbReference type="InterPro" id="IPR051570">
    <property type="entry name" value="TBC1_cilium_biogenesis"/>
</dbReference>
<dbReference type="PROSITE" id="PS00678">
    <property type="entry name" value="WD_REPEATS_1"/>
    <property type="match status" value="1"/>
</dbReference>
<keyword evidence="6" id="KW-1185">Reference proteome</keyword>
<feature type="repeat" description="WD" evidence="3">
    <location>
        <begin position="676"/>
        <end position="717"/>
    </location>
</feature>
<dbReference type="PROSITE" id="PS50294">
    <property type="entry name" value="WD_REPEATS_REGION"/>
    <property type="match status" value="3"/>
</dbReference>
<evidence type="ECO:0000313" key="6">
    <source>
        <dbReference type="Proteomes" id="UP000006726"/>
    </source>
</evidence>
<protein>
    <submittedName>
        <fullName evidence="5">11x WD40 repeats containing protein of plant origin</fullName>
    </submittedName>
</protein>
<feature type="repeat" description="WD" evidence="3">
    <location>
        <begin position="718"/>
        <end position="759"/>
    </location>
</feature>
<dbReference type="InParanoid" id="Q5CW67"/>
<evidence type="ECO:0000256" key="4">
    <source>
        <dbReference type="SAM" id="MobiDB-lite"/>
    </source>
</evidence>
<evidence type="ECO:0000256" key="3">
    <source>
        <dbReference type="PROSITE-ProRule" id="PRU00221"/>
    </source>
</evidence>
<dbReference type="SUPFAM" id="SSF101908">
    <property type="entry name" value="Putative isomerase YbhE"/>
    <property type="match status" value="1"/>
</dbReference>
<dbReference type="InterPro" id="IPR020472">
    <property type="entry name" value="WD40_PAC1"/>
</dbReference>
<feature type="repeat" description="WD" evidence="3">
    <location>
        <begin position="581"/>
        <end position="613"/>
    </location>
</feature>
<feature type="repeat" description="WD" evidence="3">
    <location>
        <begin position="127"/>
        <end position="168"/>
    </location>
</feature>
<dbReference type="CDD" id="cd00200">
    <property type="entry name" value="WD40"/>
    <property type="match status" value="1"/>
</dbReference>
<evidence type="ECO:0000256" key="2">
    <source>
        <dbReference type="ARBA" id="ARBA00022737"/>
    </source>
</evidence>
<dbReference type="GO" id="GO:0034388">
    <property type="term" value="C:Pwp2p-containing subcomplex of 90S preribosome"/>
    <property type="evidence" value="ECO:0007669"/>
    <property type="project" value="TreeGrafter"/>
</dbReference>
<dbReference type="Proteomes" id="UP000006726">
    <property type="component" value="Chromosome 8"/>
</dbReference>
<feature type="compositionally biased region" description="Low complexity" evidence="4">
    <location>
        <begin position="475"/>
        <end position="485"/>
    </location>
</feature>
<dbReference type="InterPro" id="IPR019775">
    <property type="entry name" value="WD40_repeat_CS"/>
</dbReference>
<keyword evidence="2" id="KW-0677">Repeat</keyword>
<dbReference type="EMBL" id="AAEE01000003">
    <property type="protein sequence ID" value="EAK89680.1"/>
    <property type="molecule type" value="Genomic_DNA"/>
</dbReference>
<dbReference type="GO" id="GO:0030490">
    <property type="term" value="P:maturation of SSU-rRNA"/>
    <property type="evidence" value="ECO:0007669"/>
    <property type="project" value="TreeGrafter"/>
</dbReference>
<dbReference type="PRINTS" id="PR00320">
    <property type="entry name" value="GPROTEINBRPT"/>
</dbReference>
<feature type="region of interest" description="Disordered" evidence="4">
    <location>
        <begin position="466"/>
        <end position="487"/>
    </location>
</feature>
<evidence type="ECO:0000313" key="5">
    <source>
        <dbReference type="EMBL" id="EAK89680.1"/>
    </source>
</evidence>
<dbReference type="PANTHER" id="PTHR19853">
    <property type="entry name" value="WD REPEAT CONTAINING PROTEIN 3 WDR3"/>
    <property type="match status" value="1"/>
</dbReference>
<dbReference type="OrthoDB" id="338608at2759"/>
<dbReference type="AlphaFoldDB" id="Q5CW67"/>
<dbReference type="InterPro" id="IPR036322">
    <property type="entry name" value="WD40_repeat_dom_sf"/>
</dbReference>
<dbReference type="InterPro" id="IPR001680">
    <property type="entry name" value="WD40_rpt"/>
</dbReference>
<dbReference type="GeneID" id="3374402"/>
<dbReference type="SMART" id="SM00320">
    <property type="entry name" value="WD40"/>
    <property type="match status" value="11"/>
</dbReference>
<comment type="caution">
    <text evidence="5">The sequence shown here is derived from an EMBL/GenBank/DDBJ whole genome shotgun (WGS) entry which is preliminary data.</text>
</comment>
<dbReference type="GO" id="GO:0032040">
    <property type="term" value="C:small-subunit processome"/>
    <property type="evidence" value="ECO:0007669"/>
    <property type="project" value="TreeGrafter"/>
</dbReference>
<organism evidence="5 6">
    <name type="scientific">Cryptosporidium parvum (strain Iowa II)</name>
    <dbReference type="NCBI Taxonomy" id="353152"/>
    <lineage>
        <taxon>Eukaryota</taxon>
        <taxon>Sar</taxon>
        <taxon>Alveolata</taxon>
        <taxon>Apicomplexa</taxon>
        <taxon>Conoidasida</taxon>
        <taxon>Coccidia</taxon>
        <taxon>Eucoccidiorida</taxon>
        <taxon>Eimeriorina</taxon>
        <taxon>Cryptosporidiidae</taxon>
        <taxon>Cryptosporidium</taxon>
    </lineage>
</organism>
<dbReference type="FunCoup" id="Q5CW67">
    <property type="interactions" value="259"/>
</dbReference>